<dbReference type="GO" id="GO:0019557">
    <property type="term" value="P:L-histidine catabolic process to glutamate and formate"/>
    <property type="evidence" value="ECO:0007669"/>
    <property type="project" value="UniProtKB-UniPathway"/>
</dbReference>
<feature type="binding site" evidence="7">
    <location>
        <position position="259"/>
    </location>
    <ligand>
        <name>Zn(2+)</name>
        <dbReference type="ChEBI" id="CHEBI:29105"/>
    </ligand>
</feature>
<dbReference type="SUPFAM" id="SSF51338">
    <property type="entry name" value="Composite domain of metallo-dependent hydrolases"/>
    <property type="match status" value="1"/>
</dbReference>
<comment type="similarity">
    <text evidence="7">Belongs to the metallo-dependent hydrolases superfamily. HutI family.</text>
</comment>
<dbReference type="OrthoDB" id="9776455at2"/>
<feature type="binding site" evidence="7">
    <location>
        <position position="91"/>
    </location>
    <ligand>
        <name>Zn(2+)</name>
        <dbReference type="ChEBI" id="CHEBI:29105"/>
    </ligand>
</feature>
<comment type="cofactor">
    <cofactor evidence="7">
        <name>Zn(2+)</name>
        <dbReference type="ChEBI" id="CHEBI:29105"/>
    </cofactor>
    <cofactor evidence="7">
        <name>Fe(3+)</name>
        <dbReference type="ChEBI" id="CHEBI:29034"/>
    </cofactor>
    <text evidence="7">Binds 1 zinc or iron ion per subunit.</text>
</comment>
<dbReference type="Pfam" id="PF01979">
    <property type="entry name" value="Amidohydro_1"/>
    <property type="match status" value="1"/>
</dbReference>
<dbReference type="GO" id="GO:0005506">
    <property type="term" value="F:iron ion binding"/>
    <property type="evidence" value="ECO:0007669"/>
    <property type="project" value="UniProtKB-UniRule"/>
</dbReference>
<protein>
    <recommendedName>
        <fullName evidence="1 7">Imidazolonepropionase</fullName>
        <ecNumber evidence="1 7">3.5.2.7</ecNumber>
    </recommendedName>
    <alternativeName>
        <fullName evidence="7">Imidazolone-5-propionate hydrolase</fullName>
    </alternativeName>
</protein>
<evidence type="ECO:0000313" key="9">
    <source>
        <dbReference type="EMBL" id="RST85155.1"/>
    </source>
</evidence>
<evidence type="ECO:0000256" key="3">
    <source>
        <dbReference type="ARBA" id="ARBA00022801"/>
    </source>
</evidence>
<feature type="binding site" evidence="7">
    <location>
        <position position="334"/>
    </location>
    <ligand>
        <name>Fe(3+)</name>
        <dbReference type="ChEBI" id="CHEBI:29034"/>
    </ligand>
</feature>
<evidence type="ECO:0000259" key="8">
    <source>
        <dbReference type="Pfam" id="PF01979"/>
    </source>
</evidence>
<feature type="binding site" evidence="7">
    <location>
        <position position="339"/>
    </location>
    <ligand>
        <name>4-imidazolone-5-propanoate</name>
        <dbReference type="ChEBI" id="CHEBI:77893"/>
    </ligand>
</feature>
<dbReference type="InterPro" id="IPR005920">
    <property type="entry name" value="HutI"/>
</dbReference>
<feature type="binding site" evidence="7">
    <location>
        <position position="89"/>
    </location>
    <ligand>
        <name>Zn(2+)</name>
        <dbReference type="ChEBI" id="CHEBI:29105"/>
    </ligand>
</feature>
<evidence type="ECO:0000256" key="1">
    <source>
        <dbReference type="ARBA" id="ARBA00012864"/>
    </source>
</evidence>
<dbReference type="GO" id="GO:0050480">
    <property type="term" value="F:imidazolonepropionase activity"/>
    <property type="evidence" value="ECO:0007669"/>
    <property type="project" value="UniProtKB-UniRule"/>
</dbReference>
<keyword evidence="10" id="KW-1185">Reference proteome</keyword>
<dbReference type="GO" id="GO:0005737">
    <property type="term" value="C:cytoplasm"/>
    <property type="evidence" value="ECO:0007669"/>
    <property type="project" value="UniProtKB-SubCell"/>
</dbReference>
<dbReference type="InterPro" id="IPR011059">
    <property type="entry name" value="Metal-dep_hydrolase_composite"/>
</dbReference>
<sequence>MSIHNSLFLEIANCQSSDEPLRRILTDLAIATMQPGGAPYGLLAQGAVGVEDGFIAWVGSPDDVPAGWRGAETESFGGRLMTPALIDCHTHLVFGGNRAHEFEMRLKGATYEEIARAGGGIVSTVAATRALSEDELVAQALPRLDRLMAEGVATVEIKSGYGLTVEDELKMLRAASRLGTLRPVRVKTSFLGAHAVPAEYKGRPDAYIDEVVLPALDAAHAEGLADAVDGFCEGIAFSPAQIARVFDRAALLGLPVKLHAEQLSDLGGAKLAAFCGALSADHLEHLGPDGVAAMAASGTVAVLLPGAFYVLRETRLPPVAELREAGVPIALATDCNPGSSPLTSLLLAMNMGCTLFRLTPEEALAGVTRHAARALGLAVQIGTIEAGKRAELAVWDVGHPAELAYRIGFNPLYRRVVGCWL</sequence>
<feature type="binding site" evidence="7">
    <location>
        <position position="334"/>
    </location>
    <ligand>
        <name>Zn(2+)</name>
        <dbReference type="ChEBI" id="CHEBI:29105"/>
    </ligand>
</feature>
<dbReference type="EC" id="3.5.2.7" evidence="1 7"/>
<dbReference type="HAMAP" id="MF_00372">
    <property type="entry name" value="HutI"/>
    <property type="match status" value="1"/>
</dbReference>
<dbReference type="Gene3D" id="3.20.20.140">
    <property type="entry name" value="Metal-dependent hydrolases"/>
    <property type="match status" value="1"/>
</dbReference>
<feature type="binding site" evidence="7">
    <location>
        <position position="194"/>
    </location>
    <ligand>
        <name>4-imidazolone-5-propanoate</name>
        <dbReference type="ChEBI" id="CHEBI:77893"/>
    </ligand>
</feature>
<dbReference type="InterPro" id="IPR006680">
    <property type="entry name" value="Amidohydro-rel"/>
</dbReference>
<dbReference type="GO" id="GO:0019556">
    <property type="term" value="P:L-histidine catabolic process to glutamate and formamide"/>
    <property type="evidence" value="ECO:0007669"/>
    <property type="project" value="UniProtKB-UniRule"/>
</dbReference>
<dbReference type="EMBL" id="RWKW01000064">
    <property type="protein sequence ID" value="RST85155.1"/>
    <property type="molecule type" value="Genomic_DNA"/>
</dbReference>
<feature type="binding site" evidence="7">
    <location>
        <position position="161"/>
    </location>
    <ligand>
        <name>4-imidazolone-5-propanoate</name>
        <dbReference type="ChEBI" id="CHEBI:77893"/>
    </ligand>
</feature>
<feature type="binding site" evidence="7">
    <location>
        <position position="259"/>
    </location>
    <ligand>
        <name>Fe(3+)</name>
        <dbReference type="ChEBI" id="CHEBI:29034"/>
    </ligand>
</feature>
<feature type="binding site" evidence="7">
    <location>
        <position position="262"/>
    </location>
    <ligand>
        <name>4-imidazolone-5-propanoate</name>
        <dbReference type="ChEBI" id="CHEBI:77893"/>
    </ligand>
</feature>
<accession>A0A429YUQ0</accession>
<dbReference type="Gene3D" id="2.30.40.10">
    <property type="entry name" value="Urease, subunit C, domain 1"/>
    <property type="match status" value="1"/>
</dbReference>
<dbReference type="SUPFAM" id="SSF51556">
    <property type="entry name" value="Metallo-dependent hydrolases"/>
    <property type="match status" value="1"/>
</dbReference>
<dbReference type="AlphaFoldDB" id="A0A429YUQ0"/>
<dbReference type="NCBIfam" id="TIGR01224">
    <property type="entry name" value="hutI"/>
    <property type="match status" value="1"/>
</dbReference>
<keyword evidence="7" id="KW-0963">Cytoplasm</keyword>
<keyword evidence="4 7" id="KW-0369">Histidine metabolism</keyword>
<dbReference type="InterPro" id="IPR032466">
    <property type="entry name" value="Metal_Hydrolase"/>
</dbReference>
<evidence type="ECO:0000256" key="4">
    <source>
        <dbReference type="ARBA" id="ARBA00022808"/>
    </source>
</evidence>
<feature type="binding site" evidence="7">
    <location>
        <position position="161"/>
    </location>
    <ligand>
        <name>N-formimidoyl-L-glutamate</name>
        <dbReference type="ChEBI" id="CHEBI:58928"/>
    </ligand>
</feature>
<feature type="binding site" evidence="7">
    <location>
        <position position="89"/>
    </location>
    <ligand>
        <name>Fe(3+)</name>
        <dbReference type="ChEBI" id="CHEBI:29034"/>
    </ligand>
</feature>
<feature type="binding site" evidence="7">
    <location>
        <position position="98"/>
    </location>
    <ligand>
        <name>4-imidazolone-5-propanoate</name>
        <dbReference type="ChEBI" id="CHEBI:77893"/>
    </ligand>
</feature>
<comment type="subcellular location">
    <subcellularLocation>
        <location evidence="7">Cytoplasm</location>
    </subcellularLocation>
</comment>
<feature type="binding site" evidence="7">
    <location>
        <position position="338"/>
    </location>
    <ligand>
        <name>N-formimidoyl-L-glutamate</name>
        <dbReference type="ChEBI" id="CHEBI:58928"/>
    </ligand>
</feature>
<dbReference type="GO" id="GO:0008270">
    <property type="term" value="F:zinc ion binding"/>
    <property type="evidence" value="ECO:0007669"/>
    <property type="project" value="UniProtKB-UniRule"/>
</dbReference>
<feature type="binding site" evidence="7">
    <location>
        <position position="91"/>
    </location>
    <ligand>
        <name>Fe(3+)</name>
        <dbReference type="ChEBI" id="CHEBI:29034"/>
    </ligand>
</feature>
<evidence type="ECO:0000256" key="2">
    <source>
        <dbReference type="ARBA" id="ARBA00022723"/>
    </source>
</evidence>
<comment type="catalytic activity">
    <reaction evidence="7">
        <text>4-imidazolone-5-propanoate + H2O = N-formimidoyl-L-glutamate</text>
        <dbReference type="Rhea" id="RHEA:23660"/>
        <dbReference type="ChEBI" id="CHEBI:15377"/>
        <dbReference type="ChEBI" id="CHEBI:58928"/>
        <dbReference type="ChEBI" id="CHEBI:77893"/>
        <dbReference type="EC" id="3.5.2.7"/>
    </reaction>
</comment>
<keyword evidence="6 7" id="KW-0408">Iron</keyword>
<comment type="function">
    <text evidence="7">Catalyzes the hydrolytic cleavage of the carbon-nitrogen bond in imidazolone-5-propanoate to yield N-formimidoyl-L-glutamate. It is the third step in the universal histidine degradation pathway.</text>
</comment>
<evidence type="ECO:0000256" key="6">
    <source>
        <dbReference type="ARBA" id="ARBA00023004"/>
    </source>
</evidence>
<dbReference type="CDD" id="cd01296">
    <property type="entry name" value="Imidazolone-5PH"/>
    <property type="match status" value="1"/>
</dbReference>
<comment type="caution">
    <text evidence="9">The sequence shown here is derived from an EMBL/GenBank/DDBJ whole genome shotgun (WGS) entry which is preliminary data.</text>
</comment>
<name>A0A429YUQ0_9HYPH</name>
<feature type="domain" description="Amidohydrolase-related" evidence="8">
    <location>
        <begin position="81"/>
        <end position="400"/>
    </location>
</feature>
<keyword evidence="2 7" id="KW-0479">Metal-binding</keyword>
<keyword evidence="3 7" id="KW-0378">Hydrolase</keyword>
<dbReference type="FunFam" id="3.20.20.140:FF:000007">
    <property type="entry name" value="Imidazolonepropionase"/>
    <property type="match status" value="1"/>
</dbReference>
<feature type="binding site" evidence="7">
    <location>
        <position position="336"/>
    </location>
    <ligand>
        <name>N-formimidoyl-L-glutamate</name>
        <dbReference type="ChEBI" id="CHEBI:58928"/>
    </ligand>
</feature>
<evidence type="ECO:0000313" key="10">
    <source>
        <dbReference type="Proteomes" id="UP000278398"/>
    </source>
</evidence>
<keyword evidence="5 7" id="KW-0862">Zinc</keyword>
<dbReference type="PANTHER" id="PTHR42752">
    <property type="entry name" value="IMIDAZOLONEPROPIONASE"/>
    <property type="match status" value="1"/>
</dbReference>
<comment type="pathway">
    <text evidence="7">Amino-acid degradation; L-histidine degradation into L-glutamate; N-formimidoyl-L-glutamate from L-histidine: step 3/3.</text>
</comment>
<evidence type="ECO:0000256" key="7">
    <source>
        <dbReference type="HAMAP-Rule" id="MF_00372"/>
    </source>
</evidence>
<reference evidence="9 10" key="1">
    <citation type="submission" date="2018-12" db="EMBL/GenBank/DDBJ databases">
        <title>Mesorhizobium carbonis sp. nov., isolated from coal mine water.</title>
        <authorList>
            <person name="Xin W."/>
            <person name="Xu Z."/>
            <person name="Xiang F."/>
            <person name="Zhang J."/>
            <person name="Xi L."/>
            <person name="Liu J."/>
        </authorList>
    </citation>
    <scope>NUCLEOTIDE SEQUENCE [LARGE SCALE GENOMIC DNA]</scope>
    <source>
        <strain evidence="9 10">B2.3</strain>
    </source>
</reference>
<evidence type="ECO:0000256" key="5">
    <source>
        <dbReference type="ARBA" id="ARBA00022833"/>
    </source>
</evidence>
<organism evidence="9 10">
    <name type="scientific">Aquibium carbonis</name>
    <dbReference type="NCBI Taxonomy" id="2495581"/>
    <lineage>
        <taxon>Bacteria</taxon>
        <taxon>Pseudomonadati</taxon>
        <taxon>Pseudomonadota</taxon>
        <taxon>Alphaproteobacteria</taxon>
        <taxon>Hyphomicrobiales</taxon>
        <taxon>Phyllobacteriaceae</taxon>
        <taxon>Aquibium</taxon>
    </lineage>
</organism>
<dbReference type="Proteomes" id="UP000278398">
    <property type="component" value="Unassembled WGS sequence"/>
</dbReference>
<dbReference type="PANTHER" id="PTHR42752:SF1">
    <property type="entry name" value="IMIDAZOLONEPROPIONASE-RELATED"/>
    <property type="match status" value="1"/>
</dbReference>
<dbReference type="UniPathway" id="UPA00379">
    <property type="reaction ID" value="UER00551"/>
</dbReference>
<proteinExistence type="inferred from homology"/>
<gene>
    <name evidence="7" type="primary">hutI</name>
    <name evidence="9" type="ORF">EJC49_17350</name>
</gene>